<evidence type="ECO:0000313" key="1">
    <source>
        <dbReference type="EMBL" id="MBC8533032.1"/>
    </source>
</evidence>
<gene>
    <name evidence="1" type="ORF">IAG03_03240</name>
</gene>
<name>A0A926D7X3_9FIRM</name>
<dbReference type="Pfam" id="PF12672">
    <property type="entry name" value="DUF3793"/>
    <property type="match status" value="1"/>
</dbReference>
<keyword evidence="2" id="KW-1185">Reference proteome</keyword>
<dbReference type="InterPro" id="IPR024523">
    <property type="entry name" value="DUF3793"/>
</dbReference>
<comment type="caution">
    <text evidence="1">The sequence shown here is derived from an EMBL/GenBank/DDBJ whole genome shotgun (WGS) entry which is preliminary data.</text>
</comment>
<evidence type="ECO:0000313" key="2">
    <source>
        <dbReference type="Proteomes" id="UP000651482"/>
    </source>
</evidence>
<protein>
    <submittedName>
        <fullName evidence="1">DUF3793 family protein</fullName>
    </submittedName>
</protein>
<reference evidence="1" key="1">
    <citation type="submission" date="2020-08" db="EMBL/GenBank/DDBJ databases">
        <title>Genome public.</title>
        <authorList>
            <person name="Liu C."/>
            <person name="Sun Q."/>
        </authorList>
    </citation>
    <scope>NUCLEOTIDE SEQUENCE</scope>
    <source>
        <strain evidence="1">NSJ-40</strain>
    </source>
</reference>
<dbReference type="EMBL" id="JACRSN010000003">
    <property type="protein sequence ID" value="MBC8533032.1"/>
    <property type="molecule type" value="Genomic_DNA"/>
</dbReference>
<dbReference type="AlphaFoldDB" id="A0A926D7X3"/>
<dbReference type="Proteomes" id="UP000651482">
    <property type="component" value="Unassembled WGS sequence"/>
</dbReference>
<organism evidence="1 2">
    <name type="scientific">Yeguia hominis</name>
    <dbReference type="NCBI Taxonomy" id="2763662"/>
    <lineage>
        <taxon>Bacteria</taxon>
        <taxon>Bacillati</taxon>
        <taxon>Bacillota</taxon>
        <taxon>Clostridia</taxon>
        <taxon>Eubacteriales</taxon>
        <taxon>Yeguiaceae</taxon>
        <taxon>Yeguia</taxon>
    </lineage>
</organism>
<sequence length="190" mass="21668">MGELLVRYCAPTLAGLKTGSLFSVSASSPAALARELRDWNRRLNAKDVAICALRLRQGKALIYVYRKAMLAQDLQKKDVQAVLQKAKYSGFSDHRWMLLQLRERILHAEGFPHEIGLFLGYPAEDVRGFMEKKGKDCHLVGCWKVYGDAACAERRFARYQKCKQVYLRQFSDGRSVEQLTVAFRRPPKAV</sequence>
<accession>A0A926D7X3</accession>
<proteinExistence type="predicted"/>
<dbReference type="RefSeq" id="WP_249318322.1">
    <property type="nucleotide sequence ID" value="NZ_JACRSN010000003.1"/>
</dbReference>